<reference evidence="3" key="1">
    <citation type="submission" date="2020-10" db="EMBL/GenBank/DDBJ databases">
        <authorList>
            <person name="Abbas A."/>
            <person name="Razzaq R."/>
            <person name="Waqas M."/>
            <person name="Abbas N."/>
            <person name="Nielsen T.K."/>
            <person name="Hansen L.H."/>
            <person name="Hussain S."/>
            <person name="Shahid M."/>
        </authorList>
    </citation>
    <scope>NUCLEOTIDE SEQUENCE</scope>
    <source>
        <strain evidence="3">S14</strain>
    </source>
</reference>
<sequence length="338" mass="35802">MNHRLLTRAALASALVLAGLGAAEAGRRSAKAPGLTDVECMARAMYFESNRKREDGMLAVGTVVANRLESGRYASTVCGVVGQTSQFAPGVLSRRMSEKRPAEKARQVAEAVLNGLRHPAAGDAMFFHTANVPFRNDDKDYVLVSGGNAFYRWNRGGDEEAARANLDSLSRAFAEAEDERRVGVRVVAKVVPQDPNDAPVLRVAALPALETAAPLAPQIELGDARPEVASAAAPQVIQVAAAEVAQTRVAQEIVDDRGALSKALAFRGEPARTPAANEALSVVMSLAPPAKDGRDAKRVIAPATPVYASAAPIFRKRGDPTPNPMANFVVAQAWSDFD</sequence>
<name>A0ABU1DH65_9HYPH</name>
<dbReference type="Pfam" id="PF07486">
    <property type="entry name" value="Hydrolase_2"/>
    <property type="match status" value="1"/>
</dbReference>
<protein>
    <submittedName>
        <fullName evidence="3">Cell wall hydrolase</fullName>
    </submittedName>
</protein>
<organism evidence="3 4">
    <name type="scientific">Chelatococcus sambhunathii</name>
    <dbReference type="NCBI Taxonomy" id="363953"/>
    <lineage>
        <taxon>Bacteria</taxon>
        <taxon>Pseudomonadati</taxon>
        <taxon>Pseudomonadota</taxon>
        <taxon>Alphaproteobacteria</taxon>
        <taxon>Hyphomicrobiales</taxon>
        <taxon>Chelatococcaceae</taxon>
        <taxon>Chelatococcus</taxon>
    </lineage>
</organism>
<evidence type="ECO:0000259" key="2">
    <source>
        <dbReference type="Pfam" id="PF07486"/>
    </source>
</evidence>
<dbReference type="Proteomes" id="UP001181622">
    <property type="component" value="Unassembled WGS sequence"/>
</dbReference>
<keyword evidence="1" id="KW-0732">Signal</keyword>
<dbReference type="GO" id="GO:0016787">
    <property type="term" value="F:hydrolase activity"/>
    <property type="evidence" value="ECO:0007669"/>
    <property type="project" value="UniProtKB-KW"/>
</dbReference>
<keyword evidence="3" id="KW-0378">Hydrolase</keyword>
<dbReference type="InterPro" id="IPR011105">
    <property type="entry name" value="Cell_wall_hydrolase_SleB"/>
</dbReference>
<feature type="chain" id="PRO_5046078238" evidence="1">
    <location>
        <begin position="26"/>
        <end position="338"/>
    </location>
</feature>
<dbReference type="InterPro" id="IPR042047">
    <property type="entry name" value="SleB_dom1"/>
</dbReference>
<keyword evidence="4" id="KW-1185">Reference proteome</keyword>
<proteinExistence type="predicted"/>
<dbReference type="Gene3D" id="1.10.10.2520">
    <property type="entry name" value="Cell wall hydrolase SleB, domain 1"/>
    <property type="match status" value="1"/>
</dbReference>
<feature type="domain" description="Cell wall hydrolase SleB" evidence="2">
    <location>
        <begin position="54"/>
        <end position="150"/>
    </location>
</feature>
<feature type="signal peptide" evidence="1">
    <location>
        <begin position="1"/>
        <end position="25"/>
    </location>
</feature>
<evidence type="ECO:0000313" key="3">
    <source>
        <dbReference type="EMBL" id="MDR4307454.1"/>
    </source>
</evidence>
<dbReference type="EMBL" id="JADBEO010000025">
    <property type="protein sequence ID" value="MDR4307454.1"/>
    <property type="molecule type" value="Genomic_DNA"/>
</dbReference>
<accession>A0ABU1DH65</accession>
<dbReference type="RefSeq" id="WP_309392319.1">
    <property type="nucleotide sequence ID" value="NZ_JADBEO010000025.1"/>
</dbReference>
<evidence type="ECO:0000256" key="1">
    <source>
        <dbReference type="SAM" id="SignalP"/>
    </source>
</evidence>
<comment type="caution">
    <text evidence="3">The sequence shown here is derived from an EMBL/GenBank/DDBJ whole genome shotgun (WGS) entry which is preliminary data.</text>
</comment>
<gene>
    <name evidence="3" type="ORF">IHQ68_12585</name>
</gene>
<evidence type="ECO:0000313" key="4">
    <source>
        <dbReference type="Proteomes" id="UP001181622"/>
    </source>
</evidence>